<dbReference type="SMART" id="SM00065">
    <property type="entry name" value="GAF"/>
    <property type="match status" value="1"/>
</dbReference>
<reference evidence="3" key="1">
    <citation type="journal article" date="2019" name="Int. J. Syst. Evol. Microbiol.">
        <title>The Global Catalogue of Microorganisms (GCM) 10K type strain sequencing project: providing services to taxonomists for standard genome sequencing and annotation.</title>
        <authorList>
            <consortium name="The Broad Institute Genomics Platform"/>
            <consortium name="The Broad Institute Genome Sequencing Center for Infectious Disease"/>
            <person name="Wu L."/>
            <person name="Ma J."/>
        </authorList>
    </citation>
    <scope>NUCLEOTIDE SEQUENCE [LARGE SCALE GENOMIC DNA]</scope>
    <source>
        <strain evidence="3">CGMCC 4.1469</strain>
    </source>
</reference>
<sequence>MTAPLPPNETKRLAALRRYQILDTPAEQAYDDFAFLASTLCGTPIALMTLVDEDRQWFKARVGLTATETPREHAFCAHAILGTEVMVVPDATADERFAQNPLVTAAPHIRFYAGAPLIDLEGHGLGTLCVIDRERRSLTAEQSQTLQKLLKTLARQIISQLELRRTAADLAAALSDLKTLHGLLPICSHCKSVRNDAGYWESVESYVHAHSEADFSHGICPTCMKVHYPSICS</sequence>
<organism evidence="2 3">
    <name type="scientific">Prosthecobacter fluviatilis</name>
    <dbReference type="NCBI Taxonomy" id="445931"/>
    <lineage>
        <taxon>Bacteria</taxon>
        <taxon>Pseudomonadati</taxon>
        <taxon>Verrucomicrobiota</taxon>
        <taxon>Verrucomicrobiia</taxon>
        <taxon>Verrucomicrobiales</taxon>
        <taxon>Verrucomicrobiaceae</taxon>
        <taxon>Prosthecobacter</taxon>
    </lineage>
</organism>
<dbReference type="RefSeq" id="WP_377163648.1">
    <property type="nucleotide sequence ID" value="NZ_JBHSMQ010000001.1"/>
</dbReference>
<dbReference type="InterPro" id="IPR003018">
    <property type="entry name" value="GAF"/>
</dbReference>
<feature type="domain" description="GAF" evidence="1">
    <location>
        <begin position="25"/>
        <end position="168"/>
    </location>
</feature>
<accession>A0ABW0KL18</accession>
<proteinExistence type="predicted"/>
<dbReference type="SUPFAM" id="SSF55781">
    <property type="entry name" value="GAF domain-like"/>
    <property type="match status" value="1"/>
</dbReference>
<evidence type="ECO:0000313" key="2">
    <source>
        <dbReference type="EMBL" id="MFC5454010.1"/>
    </source>
</evidence>
<dbReference type="EMBL" id="JBHSMQ010000001">
    <property type="protein sequence ID" value="MFC5454010.1"/>
    <property type="molecule type" value="Genomic_DNA"/>
</dbReference>
<dbReference type="PANTHER" id="PTHR43102">
    <property type="entry name" value="SLR1143 PROTEIN"/>
    <property type="match status" value="1"/>
</dbReference>
<dbReference type="Proteomes" id="UP001596052">
    <property type="component" value="Unassembled WGS sequence"/>
</dbReference>
<protein>
    <submittedName>
        <fullName evidence="2">GAF domain-containing protein</fullName>
    </submittedName>
</protein>
<comment type="caution">
    <text evidence="2">The sequence shown here is derived from an EMBL/GenBank/DDBJ whole genome shotgun (WGS) entry which is preliminary data.</text>
</comment>
<dbReference type="PANTHER" id="PTHR43102:SF2">
    <property type="entry name" value="GAF DOMAIN-CONTAINING PROTEIN"/>
    <property type="match status" value="1"/>
</dbReference>
<dbReference type="InterPro" id="IPR029016">
    <property type="entry name" value="GAF-like_dom_sf"/>
</dbReference>
<dbReference type="Gene3D" id="3.30.450.40">
    <property type="match status" value="1"/>
</dbReference>
<keyword evidence="3" id="KW-1185">Reference proteome</keyword>
<evidence type="ECO:0000259" key="1">
    <source>
        <dbReference type="SMART" id="SM00065"/>
    </source>
</evidence>
<name>A0ABW0KL18_9BACT</name>
<dbReference type="Pfam" id="PF01590">
    <property type="entry name" value="GAF"/>
    <property type="match status" value="1"/>
</dbReference>
<evidence type="ECO:0000313" key="3">
    <source>
        <dbReference type="Proteomes" id="UP001596052"/>
    </source>
</evidence>
<gene>
    <name evidence="2" type="ORF">ACFQDI_04000</name>
</gene>